<evidence type="ECO:0000313" key="2">
    <source>
        <dbReference type="Proteomes" id="UP000220133"/>
    </source>
</evidence>
<accession>A0A291QZT7</accession>
<dbReference type="OrthoDB" id="871084at2"/>
<sequence length="309" mass="34478">MKHLLLVTISCAIIFSCKQAKNKESKSSFSDAAQVTEPAEPAAKETFKEGIIDLDIDFPGNELSSLLKKVDPSKGNIQQQMAALVAKLPSEQQLKMKKLTQSNPFVSMQVLLAPLMKNQIFVARKRVTAKCDGLTYHLENTLDASSNTGKIFVESRNNPANSVTFKYDESFWKENQLQTRFDVESYNRQQTDETATVAGYKCQKVNYTLKKADANPMRIAKIAVWTSGKMPRSLNFIHPYYVEESNGIMKIELYTNQEEGPVLVYEFKTVTSTGVEAEDLEIKQGSPVYNAATELETIGGKLMGIMFGA</sequence>
<reference evidence="1 2" key="1">
    <citation type="submission" date="2017-10" db="EMBL/GenBank/DDBJ databases">
        <title>Paenichitinophaga pekingensis gen. nov., sp. nov., isolated from activated sludge.</title>
        <authorList>
            <person name="Jin D."/>
            <person name="Kong X."/>
            <person name="Deng Y."/>
            <person name="Bai Z."/>
        </authorList>
    </citation>
    <scope>NUCLEOTIDE SEQUENCE [LARGE SCALE GENOMIC DNA]</scope>
    <source>
        <strain evidence="1 2">13</strain>
    </source>
</reference>
<dbReference type="AlphaFoldDB" id="A0A291QZT7"/>
<keyword evidence="2" id="KW-1185">Reference proteome</keyword>
<dbReference type="PROSITE" id="PS51257">
    <property type="entry name" value="PROKAR_LIPOPROTEIN"/>
    <property type="match status" value="1"/>
</dbReference>
<gene>
    <name evidence="1" type="ORF">COR50_20440</name>
</gene>
<evidence type="ECO:0000313" key="1">
    <source>
        <dbReference type="EMBL" id="ATL49354.1"/>
    </source>
</evidence>
<name>A0A291QZT7_9BACT</name>
<dbReference type="EMBL" id="CP023777">
    <property type="protein sequence ID" value="ATL49354.1"/>
    <property type="molecule type" value="Genomic_DNA"/>
</dbReference>
<proteinExistence type="predicted"/>
<dbReference type="RefSeq" id="WP_098195722.1">
    <property type="nucleotide sequence ID" value="NZ_CP023777.1"/>
</dbReference>
<dbReference type="KEGG" id="cbae:COR50_20440"/>
<evidence type="ECO:0008006" key="3">
    <source>
        <dbReference type="Google" id="ProtNLM"/>
    </source>
</evidence>
<organism evidence="1 2">
    <name type="scientific">Chitinophaga caeni</name>
    <dbReference type="NCBI Taxonomy" id="2029983"/>
    <lineage>
        <taxon>Bacteria</taxon>
        <taxon>Pseudomonadati</taxon>
        <taxon>Bacteroidota</taxon>
        <taxon>Chitinophagia</taxon>
        <taxon>Chitinophagales</taxon>
        <taxon>Chitinophagaceae</taxon>
        <taxon>Chitinophaga</taxon>
    </lineage>
</organism>
<dbReference type="Proteomes" id="UP000220133">
    <property type="component" value="Chromosome"/>
</dbReference>
<protein>
    <recommendedName>
        <fullName evidence="3">DUF4412 domain-containing protein</fullName>
    </recommendedName>
</protein>